<name>A0A6A6UD61_9PEZI</name>
<feature type="compositionally biased region" description="Polar residues" evidence="2">
    <location>
        <begin position="351"/>
        <end position="363"/>
    </location>
</feature>
<organism evidence="4 5">
    <name type="scientific">Microthyrium microscopicum</name>
    <dbReference type="NCBI Taxonomy" id="703497"/>
    <lineage>
        <taxon>Eukaryota</taxon>
        <taxon>Fungi</taxon>
        <taxon>Dikarya</taxon>
        <taxon>Ascomycota</taxon>
        <taxon>Pezizomycotina</taxon>
        <taxon>Dothideomycetes</taxon>
        <taxon>Dothideomycetes incertae sedis</taxon>
        <taxon>Microthyriales</taxon>
        <taxon>Microthyriaceae</taxon>
        <taxon>Microthyrium</taxon>
    </lineage>
</organism>
<sequence length="583" mass="62889">MSHTHTPTANPNSPSKFVIFNLLLQDELQNRVLAGRLPMRVNIQTHDSTESIITTAKNFWGLYDSSSLVFEDKSGNTMIARYENFEDNMTVYVRSVGDVNGQSATPPITNSPRRPRLQAPFDPQSFHSNGHSISRPSSRTAKKRSTSPQSIAGHRSNSVSTVKSRQKKSRMGSVQGDGEYDSDSDGGNASITSSRRGKIDVVASAEISVDNIVEGGRRKRARFDSSELPLFVPSQVPMTTSISSVSPQRRTGPPGAAASPFQPSNQQTFSYSLVPSPQSFSHPDSGYRTATYSTSGSNYNSGGNGNRRYIGHRQSISGPAGGIFPTPDPTVGSVISDEDVALQLMRLGDANYSTHGRTSTSTLDDGFSGKADASSAEESDDGNGPDGELPEGHFHSDESEDDYEDRGDGSFKGESDGLLPEDYLKLKKSKSGKHKVGKWKVSKSGTQPLSPSAMAMPGQLQRKNSASSLSFQHFQQPLGEDEEDLSTKPRCQRCRKSKKGCDRQRPCGRCRDAGIGADGCVSEDEGNGRKGRYGRHMGVPVKKGADDTPYASIEAASPQTIMSAPLSMAPPPPIGDKSKKRKR</sequence>
<dbReference type="GO" id="GO:0000981">
    <property type="term" value="F:DNA-binding transcription factor activity, RNA polymerase II-specific"/>
    <property type="evidence" value="ECO:0007669"/>
    <property type="project" value="InterPro"/>
</dbReference>
<dbReference type="GO" id="GO:0008270">
    <property type="term" value="F:zinc ion binding"/>
    <property type="evidence" value="ECO:0007669"/>
    <property type="project" value="InterPro"/>
</dbReference>
<feature type="compositionally biased region" description="Basic residues" evidence="2">
    <location>
        <begin position="426"/>
        <end position="441"/>
    </location>
</feature>
<feature type="region of interest" description="Disordered" evidence="2">
    <location>
        <begin position="351"/>
        <end position="547"/>
    </location>
</feature>
<accession>A0A6A6UD61</accession>
<dbReference type="AlphaFoldDB" id="A0A6A6UD61"/>
<dbReference type="CDD" id="cd00067">
    <property type="entry name" value="GAL4"/>
    <property type="match status" value="1"/>
</dbReference>
<keyword evidence="1" id="KW-0539">Nucleus</keyword>
<dbReference type="SMART" id="SM00066">
    <property type="entry name" value="GAL4"/>
    <property type="match status" value="1"/>
</dbReference>
<gene>
    <name evidence="4" type="ORF">BT63DRAFT_371706</name>
</gene>
<evidence type="ECO:0000313" key="4">
    <source>
        <dbReference type="EMBL" id="KAF2670205.1"/>
    </source>
</evidence>
<dbReference type="OrthoDB" id="4150467at2759"/>
<evidence type="ECO:0000256" key="1">
    <source>
        <dbReference type="ARBA" id="ARBA00023242"/>
    </source>
</evidence>
<evidence type="ECO:0000256" key="2">
    <source>
        <dbReference type="SAM" id="MobiDB-lite"/>
    </source>
</evidence>
<dbReference type="Proteomes" id="UP000799302">
    <property type="component" value="Unassembled WGS sequence"/>
</dbReference>
<feature type="compositionally biased region" description="Basic and acidic residues" evidence="2">
    <location>
        <begin position="499"/>
        <end position="512"/>
    </location>
</feature>
<feature type="compositionally biased region" description="Polar residues" evidence="2">
    <location>
        <begin position="125"/>
        <end position="139"/>
    </location>
</feature>
<feature type="domain" description="Zn(2)-C6 fungal-type" evidence="3">
    <location>
        <begin position="490"/>
        <end position="522"/>
    </location>
</feature>
<reference evidence="4" key="1">
    <citation type="journal article" date="2020" name="Stud. Mycol.">
        <title>101 Dothideomycetes genomes: a test case for predicting lifestyles and emergence of pathogens.</title>
        <authorList>
            <person name="Haridas S."/>
            <person name="Albert R."/>
            <person name="Binder M."/>
            <person name="Bloem J."/>
            <person name="Labutti K."/>
            <person name="Salamov A."/>
            <person name="Andreopoulos B."/>
            <person name="Baker S."/>
            <person name="Barry K."/>
            <person name="Bills G."/>
            <person name="Bluhm B."/>
            <person name="Cannon C."/>
            <person name="Castanera R."/>
            <person name="Culley D."/>
            <person name="Daum C."/>
            <person name="Ezra D."/>
            <person name="Gonzalez J."/>
            <person name="Henrissat B."/>
            <person name="Kuo A."/>
            <person name="Liang C."/>
            <person name="Lipzen A."/>
            <person name="Lutzoni F."/>
            <person name="Magnuson J."/>
            <person name="Mondo S."/>
            <person name="Nolan M."/>
            <person name="Ohm R."/>
            <person name="Pangilinan J."/>
            <person name="Park H.-J."/>
            <person name="Ramirez L."/>
            <person name="Alfaro M."/>
            <person name="Sun H."/>
            <person name="Tritt A."/>
            <person name="Yoshinaga Y."/>
            <person name="Zwiers L.-H."/>
            <person name="Turgeon B."/>
            <person name="Goodwin S."/>
            <person name="Spatafora J."/>
            <person name="Crous P."/>
            <person name="Grigoriev I."/>
        </authorList>
    </citation>
    <scope>NUCLEOTIDE SEQUENCE</scope>
    <source>
        <strain evidence="4">CBS 115976</strain>
    </source>
</reference>
<dbReference type="EMBL" id="MU004234">
    <property type="protein sequence ID" value="KAF2670205.1"/>
    <property type="molecule type" value="Genomic_DNA"/>
</dbReference>
<keyword evidence="5" id="KW-1185">Reference proteome</keyword>
<dbReference type="InterPro" id="IPR001138">
    <property type="entry name" value="Zn2Cys6_DnaBD"/>
</dbReference>
<feature type="region of interest" description="Disordered" evidence="2">
    <location>
        <begin position="102"/>
        <end position="196"/>
    </location>
</feature>
<protein>
    <recommendedName>
        <fullName evidence="3">Zn(2)-C6 fungal-type domain-containing protein</fullName>
    </recommendedName>
</protein>
<evidence type="ECO:0000313" key="5">
    <source>
        <dbReference type="Proteomes" id="UP000799302"/>
    </source>
</evidence>
<evidence type="ECO:0000259" key="3">
    <source>
        <dbReference type="PROSITE" id="PS50048"/>
    </source>
</evidence>
<feature type="compositionally biased region" description="Polar residues" evidence="2">
    <location>
        <begin position="102"/>
        <end position="112"/>
    </location>
</feature>
<proteinExistence type="predicted"/>
<feature type="compositionally biased region" description="Basic and acidic residues" evidence="2">
    <location>
        <begin position="406"/>
        <end position="415"/>
    </location>
</feature>
<feature type="compositionally biased region" description="Polar residues" evidence="2">
    <location>
        <begin position="146"/>
        <end position="163"/>
    </location>
</feature>
<dbReference type="PROSITE" id="PS50048">
    <property type="entry name" value="ZN2_CY6_FUNGAL_2"/>
    <property type="match status" value="1"/>
</dbReference>
<feature type="compositionally biased region" description="Polar residues" evidence="2">
    <location>
        <begin position="461"/>
        <end position="475"/>
    </location>
</feature>
<feature type="compositionally biased region" description="Polar residues" evidence="2">
    <location>
        <begin position="239"/>
        <end position="249"/>
    </location>
</feature>
<feature type="region of interest" description="Disordered" evidence="2">
    <location>
        <begin position="561"/>
        <end position="583"/>
    </location>
</feature>
<feature type="region of interest" description="Disordered" evidence="2">
    <location>
        <begin position="239"/>
        <end position="267"/>
    </location>
</feature>